<gene>
    <name evidence="1" type="ORF">LSINAPIS_LOCUS9241</name>
</gene>
<dbReference type="EMBL" id="FZQP02003368">
    <property type="protein sequence ID" value="VVC98102.1"/>
    <property type="molecule type" value="Genomic_DNA"/>
</dbReference>
<keyword evidence="2" id="KW-1185">Reference proteome</keyword>
<dbReference type="Proteomes" id="UP000324832">
    <property type="component" value="Unassembled WGS sequence"/>
</dbReference>
<evidence type="ECO:0000313" key="2">
    <source>
        <dbReference type="Proteomes" id="UP000324832"/>
    </source>
</evidence>
<evidence type="ECO:0000313" key="1">
    <source>
        <dbReference type="EMBL" id="VVC98102.1"/>
    </source>
</evidence>
<proteinExistence type="predicted"/>
<reference evidence="1 2" key="1">
    <citation type="submission" date="2017-07" db="EMBL/GenBank/DDBJ databases">
        <authorList>
            <person name="Talla V."/>
            <person name="Backstrom N."/>
        </authorList>
    </citation>
    <scope>NUCLEOTIDE SEQUENCE [LARGE SCALE GENOMIC DNA]</scope>
</reference>
<protein>
    <submittedName>
        <fullName evidence="1">Uncharacterized protein</fullName>
    </submittedName>
</protein>
<dbReference type="AlphaFoldDB" id="A0A5E4QKD8"/>
<sequence>MDSELLAEKNETSDRGVVHVDCFVSTQEQRPIENGTANVFLTSALTPGSPHIPTNERMSTLHHAVKI</sequence>
<organism evidence="1 2">
    <name type="scientific">Leptidea sinapis</name>
    <dbReference type="NCBI Taxonomy" id="189913"/>
    <lineage>
        <taxon>Eukaryota</taxon>
        <taxon>Metazoa</taxon>
        <taxon>Ecdysozoa</taxon>
        <taxon>Arthropoda</taxon>
        <taxon>Hexapoda</taxon>
        <taxon>Insecta</taxon>
        <taxon>Pterygota</taxon>
        <taxon>Neoptera</taxon>
        <taxon>Endopterygota</taxon>
        <taxon>Lepidoptera</taxon>
        <taxon>Glossata</taxon>
        <taxon>Ditrysia</taxon>
        <taxon>Papilionoidea</taxon>
        <taxon>Pieridae</taxon>
        <taxon>Dismorphiinae</taxon>
        <taxon>Leptidea</taxon>
    </lineage>
</organism>
<name>A0A5E4QKD8_9NEOP</name>
<accession>A0A5E4QKD8</accession>